<accession>A0AA86PPK5</accession>
<dbReference type="EMBL" id="CATOUU010000699">
    <property type="protein sequence ID" value="CAI9942381.1"/>
    <property type="molecule type" value="Genomic_DNA"/>
</dbReference>
<dbReference type="EMBL" id="CAXDID020000073">
    <property type="protein sequence ID" value="CAL6015490.1"/>
    <property type="molecule type" value="Genomic_DNA"/>
</dbReference>
<reference evidence="2 3" key="2">
    <citation type="submission" date="2024-07" db="EMBL/GenBank/DDBJ databases">
        <authorList>
            <person name="Akdeniz Z."/>
        </authorList>
    </citation>
    <scope>NUCLEOTIDE SEQUENCE [LARGE SCALE GENOMIC DNA]</scope>
</reference>
<keyword evidence="3" id="KW-1185">Reference proteome</keyword>
<comment type="caution">
    <text evidence="1">The sequence shown here is derived from an EMBL/GenBank/DDBJ whole genome shotgun (WGS) entry which is preliminary data.</text>
</comment>
<evidence type="ECO:0000313" key="1">
    <source>
        <dbReference type="EMBL" id="CAI9942381.1"/>
    </source>
</evidence>
<evidence type="ECO:0000313" key="3">
    <source>
        <dbReference type="Proteomes" id="UP001642409"/>
    </source>
</evidence>
<proteinExistence type="predicted"/>
<evidence type="ECO:0000313" key="2">
    <source>
        <dbReference type="EMBL" id="CAL6015490.1"/>
    </source>
</evidence>
<protein>
    <submittedName>
        <fullName evidence="2">Hypothetical_protein</fullName>
    </submittedName>
</protein>
<organism evidence="1">
    <name type="scientific">Hexamita inflata</name>
    <dbReference type="NCBI Taxonomy" id="28002"/>
    <lineage>
        <taxon>Eukaryota</taxon>
        <taxon>Metamonada</taxon>
        <taxon>Diplomonadida</taxon>
        <taxon>Hexamitidae</taxon>
        <taxon>Hexamitinae</taxon>
        <taxon>Hexamita</taxon>
    </lineage>
</organism>
<gene>
    <name evidence="2" type="ORF">HINF_LOCUS24878</name>
    <name evidence="1" type="ORF">HINF_LOCUS30026</name>
</gene>
<dbReference type="AlphaFoldDB" id="A0AA86PPK5"/>
<sequence length="111" mass="12987">MTRRARKQLHALFNLYSPLFISPWRQLIMAVSTRGRFSEAERLPNRLYQNIQIQLRIHFEIVIASCSMVIQFPPAVPTFNTNLLLICIGLIAKIRQRLVNCVSKYQQILVF</sequence>
<name>A0AA86PPK5_9EUKA</name>
<dbReference type="Proteomes" id="UP001642409">
    <property type="component" value="Unassembled WGS sequence"/>
</dbReference>
<reference evidence="1" key="1">
    <citation type="submission" date="2023-06" db="EMBL/GenBank/DDBJ databases">
        <authorList>
            <person name="Kurt Z."/>
        </authorList>
    </citation>
    <scope>NUCLEOTIDE SEQUENCE</scope>
</reference>